<keyword evidence="3" id="KW-1185">Reference proteome</keyword>
<dbReference type="InterPro" id="IPR021109">
    <property type="entry name" value="Peptidase_aspartic_dom_sf"/>
</dbReference>
<dbReference type="Pfam" id="PF13650">
    <property type="entry name" value="Asp_protease_2"/>
    <property type="match status" value="1"/>
</dbReference>
<dbReference type="EMBL" id="JBHSPH010000010">
    <property type="protein sequence ID" value="MFC5864507.1"/>
    <property type="molecule type" value="Genomic_DNA"/>
</dbReference>
<name>A0ABW1EMJ9_9BACT</name>
<evidence type="ECO:0000256" key="1">
    <source>
        <dbReference type="SAM" id="MobiDB-lite"/>
    </source>
</evidence>
<dbReference type="Proteomes" id="UP001596091">
    <property type="component" value="Unassembled WGS sequence"/>
</dbReference>
<proteinExistence type="predicted"/>
<organism evidence="2 3">
    <name type="scientific">Acidicapsa dinghuensis</name>
    <dbReference type="NCBI Taxonomy" id="2218256"/>
    <lineage>
        <taxon>Bacteria</taxon>
        <taxon>Pseudomonadati</taxon>
        <taxon>Acidobacteriota</taxon>
        <taxon>Terriglobia</taxon>
        <taxon>Terriglobales</taxon>
        <taxon>Acidobacteriaceae</taxon>
        <taxon>Acidicapsa</taxon>
    </lineage>
</organism>
<evidence type="ECO:0000313" key="2">
    <source>
        <dbReference type="EMBL" id="MFC5864507.1"/>
    </source>
</evidence>
<feature type="region of interest" description="Disordered" evidence="1">
    <location>
        <begin position="45"/>
        <end position="76"/>
    </location>
</feature>
<reference evidence="3" key="1">
    <citation type="journal article" date="2019" name="Int. J. Syst. Evol. Microbiol.">
        <title>The Global Catalogue of Microorganisms (GCM) 10K type strain sequencing project: providing services to taxonomists for standard genome sequencing and annotation.</title>
        <authorList>
            <consortium name="The Broad Institute Genomics Platform"/>
            <consortium name="The Broad Institute Genome Sequencing Center for Infectious Disease"/>
            <person name="Wu L."/>
            <person name="Ma J."/>
        </authorList>
    </citation>
    <scope>NUCLEOTIDE SEQUENCE [LARGE SCALE GENOMIC DNA]</scope>
    <source>
        <strain evidence="3">JCM 4087</strain>
    </source>
</reference>
<protein>
    <submittedName>
        <fullName evidence="2">Retropepsin-like aspartic protease</fullName>
        <ecNumber evidence="2">3.4.23.-</ecNumber>
    </submittedName>
</protein>
<dbReference type="Gene3D" id="2.40.70.10">
    <property type="entry name" value="Acid Proteases"/>
    <property type="match status" value="1"/>
</dbReference>
<sequence>MVVWDSWPRKSGLDKPLSHWFLALGWALLPLIAVTFHVHAQEPAKPAPALPPIQLAQPEDAPAPQPSQQPGRAADVRTGSEFGTLSLLNRLERLLADHDFHEMQQVLEDSDSDSHSSSLTPDQKQLFRGVLANRENKPEESIKLLQPLLDKLRTSQPTEEEKLLRKSLAEDYLRAGRWAEANQAYLEYEYRFSKTLTKDERSDIELPIKLLPLVRENPPMAIEAGEPFTLPFDRDGLGLTDVPVFVDGESHDWMLDPTSPFNLVCLSTAKSVGLKLSDASAIVTSLTGHPIKVRATVIPRFTIGTVTYRNMTAFVYDDIDYYFPGSDYRVRGVLGYPAVSALGSITITQNSDIQVQPGQKGERFTGGAPFYLDGDRILTALGKPGDERMFVVDAAGQQTYLTSRYYAEHESSFAGQKMQLLAMPGFTSAPPEPAYVDETTTLQVGKTPLTLHFVQVLTQPMGNAAIDDTYGTLGMDALEELKSYTFDYRTMRFGVKNE</sequence>
<keyword evidence="2" id="KW-0378">Hydrolase</keyword>
<gene>
    <name evidence="2" type="ORF">ACFPT7_19525</name>
</gene>
<dbReference type="GO" id="GO:0016787">
    <property type="term" value="F:hydrolase activity"/>
    <property type="evidence" value="ECO:0007669"/>
    <property type="project" value="UniProtKB-KW"/>
</dbReference>
<accession>A0ABW1EMJ9</accession>
<evidence type="ECO:0000313" key="3">
    <source>
        <dbReference type="Proteomes" id="UP001596091"/>
    </source>
</evidence>
<dbReference type="EC" id="3.4.23.-" evidence="2"/>
<dbReference type="RefSeq" id="WP_263333083.1">
    <property type="nucleotide sequence ID" value="NZ_JAGSYH010000001.1"/>
</dbReference>
<comment type="caution">
    <text evidence="2">The sequence shown here is derived from an EMBL/GenBank/DDBJ whole genome shotgun (WGS) entry which is preliminary data.</text>
</comment>